<keyword evidence="2" id="KW-1133">Transmembrane helix</keyword>
<dbReference type="AlphaFoldDB" id="A0A8T0MK77"/>
<protein>
    <submittedName>
        <fullName evidence="3">Uncharacterized protein</fullName>
    </submittedName>
</protein>
<reference evidence="3" key="1">
    <citation type="submission" date="2020-05" db="EMBL/GenBank/DDBJ databases">
        <title>WGS assembly of Panicum virgatum.</title>
        <authorList>
            <person name="Lovell J.T."/>
            <person name="Jenkins J."/>
            <person name="Shu S."/>
            <person name="Juenger T.E."/>
            <person name="Schmutz J."/>
        </authorList>
    </citation>
    <scope>NUCLEOTIDE SEQUENCE</scope>
    <source>
        <strain evidence="3">AP13</strain>
    </source>
</reference>
<evidence type="ECO:0000256" key="1">
    <source>
        <dbReference type="SAM" id="MobiDB-lite"/>
    </source>
</evidence>
<comment type="caution">
    <text evidence="3">The sequence shown here is derived from an EMBL/GenBank/DDBJ whole genome shotgun (WGS) entry which is preliminary data.</text>
</comment>
<feature type="region of interest" description="Disordered" evidence="1">
    <location>
        <begin position="201"/>
        <end position="220"/>
    </location>
</feature>
<keyword evidence="2" id="KW-0472">Membrane</keyword>
<sequence>MVHHFAPPPLCELEPDGGGAATKLPILITRRLAADPVSASALDTPPPRVAPCLPIPLLATSPPRASSRRMRLTSTLPPPRTTRAPAVSRATRSVREGLPRSPMTTPVGCRRGGRVQGCCRQLVLAGPVAPWPAKRSAYDRRLTAEIDELRDDPPAPCASAAWLGRALGLAAAAQRRLVASASGTAASIDRKTVTECSYNSRKLRKSPPWSGPSPASSTHVYGSSTNGGCHRGHAPTRIIHPTLFFFFLVICFWCAGFFSLKISVVPFFSFL</sequence>
<evidence type="ECO:0000313" key="4">
    <source>
        <dbReference type="Proteomes" id="UP000823388"/>
    </source>
</evidence>
<keyword evidence="4" id="KW-1185">Reference proteome</keyword>
<dbReference type="EMBL" id="CM029054">
    <property type="protein sequence ID" value="KAG2537557.1"/>
    <property type="molecule type" value="Genomic_DNA"/>
</dbReference>
<keyword evidence="2" id="KW-0812">Transmembrane</keyword>
<feature type="compositionally biased region" description="Low complexity" evidence="1">
    <location>
        <begin position="206"/>
        <end position="217"/>
    </location>
</feature>
<proteinExistence type="predicted"/>
<feature type="region of interest" description="Disordered" evidence="1">
    <location>
        <begin position="60"/>
        <end position="109"/>
    </location>
</feature>
<evidence type="ECO:0000313" key="3">
    <source>
        <dbReference type="EMBL" id="KAG2537557.1"/>
    </source>
</evidence>
<gene>
    <name evidence="3" type="ORF">PVAP13_9NG304746</name>
</gene>
<feature type="transmembrane region" description="Helical" evidence="2">
    <location>
        <begin position="243"/>
        <end position="268"/>
    </location>
</feature>
<dbReference type="Proteomes" id="UP000823388">
    <property type="component" value="Chromosome 9N"/>
</dbReference>
<evidence type="ECO:0000256" key="2">
    <source>
        <dbReference type="SAM" id="Phobius"/>
    </source>
</evidence>
<accession>A0A8T0MK77</accession>
<feature type="compositionally biased region" description="Low complexity" evidence="1">
    <location>
        <begin position="81"/>
        <end position="91"/>
    </location>
</feature>
<name>A0A8T0MK77_PANVG</name>
<organism evidence="3 4">
    <name type="scientific">Panicum virgatum</name>
    <name type="common">Blackwell switchgrass</name>
    <dbReference type="NCBI Taxonomy" id="38727"/>
    <lineage>
        <taxon>Eukaryota</taxon>
        <taxon>Viridiplantae</taxon>
        <taxon>Streptophyta</taxon>
        <taxon>Embryophyta</taxon>
        <taxon>Tracheophyta</taxon>
        <taxon>Spermatophyta</taxon>
        <taxon>Magnoliopsida</taxon>
        <taxon>Liliopsida</taxon>
        <taxon>Poales</taxon>
        <taxon>Poaceae</taxon>
        <taxon>PACMAD clade</taxon>
        <taxon>Panicoideae</taxon>
        <taxon>Panicodae</taxon>
        <taxon>Paniceae</taxon>
        <taxon>Panicinae</taxon>
        <taxon>Panicum</taxon>
        <taxon>Panicum sect. Hiantes</taxon>
    </lineage>
</organism>